<reference evidence="2 3" key="1">
    <citation type="submission" date="2019-12" db="EMBL/GenBank/DDBJ databases">
        <authorList>
            <person name="Zhang Y.-J."/>
        </authorList>
    </citation>
    <scope>NUCLEOTIDE SEQUENCE [LARGE SCALE GENOMIC DNA]</scope>
    <source>
        <strain evidence="2 3">H18S-6</strain>
    </source>
</reference>
<dbReference type="RefSeq" id="WP_158976723.1">
    <property type="nucleotide sequence ID" value="NZ_WSFO01000001.1"/>
</dbReference>
<keyword evidence="1" id="KW-0812">Transmembrane</keyword>
<dbReference type="AlphaFoldDB" id="A0A6A4RGP1"/>
<evidence type="ECO:0000313" key="3">
    <source>
        <dbReference type="Proteomes" id="UP000441586"/>
    </source>
</evidence>
<gene>
    <name evidence="2" type="ORF">GP644_02290</name>
</gene>
<organism evidence="2 3">
    <name type="scientific">Parasedimentitalea maritima</name>
    <dbReference type="NCBI Taxonomy" id="2578117"/>
    <lineage>
        <taxon>Bacteria</taxon>
        <taxon>Pseudomonadati</taxon>
        <taxon>Pseudomonadota</taxon>
        <taxon>Alphaproteobacteria</taxon>
        <taxon>Rhodobacterales</taxon>
        <taxon>Paracoccaceae</taxon>
        <taxon>Parasedimentitalea</taxon>
    </lineage>
</organism>
<keyword evidence="1" id="KW-1133">Transmembrane helix</keyword>
<keyword evidence="1" id="KW-0472">Membrane</keyword>
<accession>A0A6A4RGP1</accession>
<protein>
    <submittedName>
        <fullName evidence="2">Uncharacterized protein</fullName>
    </submittedName>
</protein>
<dbReference type="EMBL" id="WSFO01000001">
    <property type="protein sequence ID" value="KAE9632623.1"/>
    <property type="molecule type" value="Genomic_DNA"/>
</dbReference>
<proteinExistence type="predicted"/>
<dbReference type="Proteomes" id="UP000441586">
    <property type="component" value="Unassembled WGS sequence"/>
</dbReference>
<name>A0A6A4RGP1_9RHOB</name>
<sequence>MGVVQHIPAGERGVIRVFDLDMRPEQARFLREPGALAQVLGIEEIDLDHVEIFPISDLEELGLVGYLTEGCGVPADQITGDGETLQALTGHVLLVRSHAFGGQETHLTPATPITLIGAYGEQRPQWTGTPIQTESAKPFTAPRLSPRAGRSKARRIGASLFAVIMTLIILAVLKMVT</sequence>
<feature type="transmembrane region" description="Helical" evidence="1">
    <location>
        <begin position="156"/>
        <end position="176"/>
    </location>
</feature>
<evidence type="ECO:0000256" key="1">
    <source>
        <dbReference type="SAM" id="Phobius"/>
    </source>
</evidence>
<evidence type="ECO:0000313" key="2">
    <source>
        <dbReference type="EMBL" id="KAE9632623.1"/>
    </source>
</evidence>
<comment type="caution">
    <text evidence="2">The sequence shown here is derived from an EMBL/GenBank/DDBJ whole genome shotgun (WGS) entry which is preliminary data.</text>
</comment>